<dbReference type="EMBL" id="CAJNOM010004382">
    <property type="protein sequence ID" value="CAF1655163.1"/>
    <property type="molecule type" value="Genomic_DNA"/>
</dbReference>
<feature type="non-terminal residue" evidence="2">
    <location>
        <position position="1"/>
    </location>
</feature>
<name>A0A816F563_9BILA</name>
<dbReference type="EMBL" id="CAJNOI010004007">
    <property type="protein sequence ID" value="CAF1534981.1"/>
    <property type="molecule type" value="Genomic_DNA"/>
</dbReference>
<evidence type="ECO:0000313" key="2">
    <source>
        <dbReference type="EMBL" id="CAF1655163.1"/>
    </source>
</evidence>
<protein>
    <submittedName>
        <fullName evidence="2">Uncharacterized protein</fullName>
    </submittedName>
</protein>
<evidence type="ECO:0000313" key="3">
    <source>
        <dbReference type="Proteomes" id="UP000663832"/>
    </source>
</evidence>
<sequence>AQRKNVTDEEDDQQEKLTMLVRFVNENIESPFPNQYKDYDFNKVYSEDLDKDNPFVQQNVLKHFLKD</sequence>
<comment type="caution">
    <text evidence="2">The sequence shown here is derived from an EMBL/GenBank/DDBJ whole genome shotgun (WGS) entry which is preliminary data.</text>
</comment>
<gene>
    <name evidence="1" type="ORF">BJG266_LOCUS45173</name>
    <name evidence="2" type="ORF">QVE165_LOCUS62162</name>
</gene>
<keyword evidence="3" id="KW-1185">Reference proteome</keyword>
<dbReference type="AlphaFoldDB" id="A0A816F563"/>
<accession>A0A816F563</accession>
<proteinExistence type="predicted"/>
<dbReference type="Proteomes" id="UP000663832">
    <property type="component" value="Unassembled WGS sequence"/>
</dbReference>
<evidence type="ECO:0000313" key="1">
    <source>
        <dbReference type="EMBL" id="CAF1534981.1"/>
    </source>
</evidence>
<organism evidence="2 3">
    <name type="scientific">Adineta steineri</name>
    <dbReference type="NCBI Taxonomy" id="433720"/>
    <lineage>
        <taxon>Eukaryota</taxon>
        <taxon>Metazoa</taxon>
        <taxon>Spiralia</taxon>
        <taxon>Gnathifera</taxon>
        <taxon>Rotifera</taxon>
        <taxon>Eurotatoria</taxon>
        <taxon>Bdelloidea</taxon>
        <taxon>Adinetida</taxon>
        <taxon>Adinetidae</taxon>
        <taxon>Adineta</taxon>
    </lineage>
</organism>
<reference evidence="2" key="1">
    <citation type="submission" date="2021-02" db="EMBL/GenBank/DDBJ databases">
        <authorList>
            <person name="Nowell W R."/>
        </authorList>
    </citation>
    <scope>NUCLEOTIDE SEQUENCE</scope>
</reference>
<dbReference type="Proteomes" id="UP000663877">
    <property type="component" value="Unassembled WGS sequence"/>
</dbReference>